<dbReference type="Proteomes" id="UP000002640">
    <property type="component" value="Unassembled WGS sequence"/>
</dbReference>
<protein>
    <submittedName>
        <fullName evidence="1">Uncharacterized protein</fullName>
    </submittedName>
</protein>
<dbReference type="AlphaFoldDB" id="G4YJ17"/>
<dbReference type="GeneID" id="20641103"/>
<name>G4YJ17_PHYSP</name>
<dbReference type="OMA" id="KNDEDYP"/>
<evidence type="ECO:0000313" key="2">
    <source>
        <dbReference type="Proteomes" id="UP000002640"/>
    </source>
</evidence>
<dbReference type="InParanoid" id="G4YJ17"/>
<sequence>MPSTRRDDSSRGDLVKNDEDYPWICQTKLPDLNDDPLLYFWLMGGKDVGEHQALRALQDEEGYPISFNCALNLLEQGHVKLNFGNTFQTGNSGMRLEALTAGAIVSASHRNGFAGIGFMDFFRSLLYEFDMQQDIDLPVKFSDEVATLLSTLTVPYLAPPNQTLPDFLRGEAECGRYISNCK</sequence>
<dbReference type="KEGG" id="psoj:PHYSODRAFT_294438"/>
<dbReference type="RefSeq" id="XP_009516432.1">
    <property type="nucleotide sequence ID" value="XM_009518137.1"/>
</dbReference>
<accession>G4YJ17</accession>
<proteinExistence type="predicted"/>
<gene>
    <name evidence="1" type="ORF">PHYSODRAFT_294438</name>
</gene>
<evidence type="ECO:0000313" key="1">
    <source>
        <dbReference type="EMBL" id="EGZ29157.1"/>
    </source>
</evidence>
<keyword evidence="2" id="KW-1185">Reference proteome</keyword>
<reference evidence="1 2" key="1">
    <citation type="journal article" date="2006" name="Science">
        <title>Phytophthora genome sequences uncover evolutionary origins and mechanisms of pathogenesis.</title>
        <authorList>
            <person name="Tyler B.M."/>
            <person name="Tripathy S."/>
            <person name="Zhang X."/>
            <person name="Dehal P."/>
            <person name="Jiang R.H."/>
            <person name="Aerts A."/>
            <person name="Arredondo F.D."/>
            <person name="Baxter L."/>
            <person name="Bensasson D."/>
            <person name="Beynon J.L."/>
            <person name="Chapman J."/>
            <person name="Damasceno C.M."/>
            <person name="Dorrance A.E."/>
            <person name="Dou D."/>
            <person name="Dickerman A.W."/>
            <person name="Dubchak I.L."/>
            <person name="Garbelotto M."/>
            <person name="Gijzen M."/>
            <person name="Gordon S.G."/>
            <person name="Govers F."/>
            <person name="Grunwald N.J."/>
            <person name="Huang W."/>
            <person name="Ivors K.L."/>
            <person name="Jones R.W."/>
            <person name="Kamoun S."/>
            <person name="Krampis K."/>
            <person name="Lamour K.H."/>
            <person name="Lee M.K."/>
            <person name="McDonald W.H."/>
            <person name="Medina M."/>
            <person name="Meijer H.J."/>
            <person name="Nordberg E.K."/>
            <person name="Maclean D.J."/>
            <person name="Ospina-Giraldo M.D."/>
            <person name="Morris P.F."/>
            <person name="Phuntumart V."/>
            <person name="Putnam N.H."/>
            <person name="Rash S."/>
            <person name="Rose J.K."/>
            <person name="Sakihama Y."/>
            <person name="Salamov A.A."/>
            <person name="Savidor A."/>
            <person name="Scheuring C.F."/>
            <person name="Smith B.M."/>
            <person name="Sobral B.W."/>
            <person name="Terry A."/>
            <person name="Torto-Alalibo T.A."/>
            <person name="Win J."/>
            <person name="Xu Z."/>
            <person name="Zhang H."/>
            <person name="Grigoriev I.V."/>
            <person name="Rokhsar D.S."/>
            <person name="Boore J.L."/>
        </authorList>
    </citation>
    <scope>NUCLEOTIDE SEQUENCE [LARGE SCALE GENOMIC DNA]</scope>
    <source>
        <strain evidence="1 2">P6497</strain>
    </source>
</reference>
<dbReference type="EMBL" id="JH159151">
    <property type="protein sequence ID" value="EGZ29157.1"/>
    <property type="molecule type" value="Genomic_DNA"/>
</dbReference>
<organism evidence="1 2">
    <name type="scientific">Phytophthora sojae (strain P6497)</name>
    <name type="common">Soybean stem and root rot agent</name>
    <name type="synonym">Phytophthora megasperma f. sp. glycines</name>
    <dbReference type="NCBI Taxonomy" id="1094619"/>
    <lineage>
        <taxon>Eukaryota</taxon>
        <taxon>Sar</taxon>
        <taxon>Stramenopiles</taxon>
        <taxon>Oomycota</taxon>
        <taxon>Peronosporomycetes</taxon>
        <taxon>Peronosporales</taxon>
        <taxon>Peronosporaceae</taxon>
        <taxon>Phytophthora</taxon>
    </lineage>
</organism>